<dbReference type="GO" id="GO:0016407">
    <property type="term" value="F:acetyltransferase activity"/>
    <property type="evidence" value="ECO:0007669"/>
    <property type="project" value="InterPro"/>
</dbReference>
<feature type="domain" description="Fungal lipase-type" evidence="2">
    <location>
        <begin position="443"/>
        <end position="591"/>
    </location>
</feature>
<dbReference type="Pfam" id="PF00797">
    <property type="entry name" value="Acetyltransf_2"/>
    <property type="match status" value="1"/>
</dbReference>
<dbReference type="InterPro" id="IPR038765">
    <property type="entry name" value="Papain-like_cys_pep_sf"/>
</dbReference>
<evidence type="ECO:0000259" key="2">
    <source>
        <dbReference type="Pfam" id="PF01764"/>
    </source>
</evidence>
<dbReference type="Pfam" id="PF01764">
    <property type="entry name" value="Lipase_3"/>
    <property type="match status" value="1"/>
</dbReference>
<dbReference type="InterPro" id="IPR029058">
    <property type="entry name" value="AB_hydrolase_fold"/>
</dbReference>
<dbReference type="AlphaFoldDB" id="A0A8H5HRF3"/>
<accession>A0A8H5HRF3</accession>
<reference evidence="3 4" key="1">
    <citation type="journal article" date="2020" name="ISME J.">
        <title>Uncovering the hidden diversity of litter-decomposition mechanisms in mushroom-forming fungi.</title>
        <authorList>
            <person name="Floudas D."/>
            <person name="Bentzer J."/>
            <person name="Ahren D."/>
            <person name="Johansson T."/>
            <person name="Persson P."/>
            <person name="Tunlid A."/>
        </authorList>
    </citation>
    <scope>NUCLEOTIDE SEQUENCE [LARGE SCALE GENOMIC DNA]</scope>
    <source>
        <strain evidence="3 4">CBS 661.87</strain>
    </source>
</reference>
<organism evidence="3 4">
    <name type="scientific">Tricholomella constricta</name>
    <dbReference type="NCBI Taxonomy" id="117010"/>
    <lineage>
        <taxon>Eukaryota</taxon>
        <taxon>Fungi</taxon>
        <taxon>Dikarya</taxon>
        <taxon>Basidiomycota</taxon>
        <taxon>Agaricomycotina</taxon>
        <taxon>Agaricomycetes</taxon>
        <taxon>Agaricomycetidae</taxon>
        <taxon>Agaricales</taxon>
        <taxon>Tricholomatineae</taxon>
        <taxon>Lyophyllaceae</taxon>
        <taxon>Tricholomella</taxon>
    </lineage>
</organism>
<dbReference type="EMBL" id="JAACJP010000001">
    <property type="protein sequence ID" value="KAF5387859.1"/>
    <property type="molecule type" value="Genomic_DNA"/>
</dbReference>
<gene>
    <name evidence="3" type="ORF">D9615_000166</name>
</gene>
<dbReference type="InterPro" id="IPR002921">
    <property type="entry name" value="Fungal_lipase-type"/>
</dbReference>
<dbReference type="InterPro" id="IPR053710">
    <property type="entry name" value="Arylamine_NAT_domain_sf"/>
</dbReference>
<comment type="caution">
    <text evidence="3">The sequence shown here is derived from an EMBL/GenBank/DDBJ whole genome shotgun (WGS) entry which is preliminary data.</text>
</comment>
<dbReference type="SUPFAM" id="SSF53474">
    <property type="entry name" value="alpha/beta-Hydrolases"/>
    <property type="match status" value="1"/>
</dbReference>
<protein>
    <recommendedName>
        <fullName evidence="2">Fungal lipase-type domain-containing protein</fullName>
    </recommendedName>
</protein>
<dbReference type="GO" id="GO:0006629">
    <property type="term" value="P:lipid metabolic process"/>
    <property type="evidence" value="ECO:0007669"/>
    <property type="project" value="InterPro"/>
</dbReference>
<dbReference type="SUPFAM" id="SSF54001">
    <property type="entry name" value="Cysteine proteinases"/>
    <property type="match status" value="1"/>
</dbReference>
<evidence type="ECO:0000256" key="1">
    <source>
        <dbReference type="ARBA" id="ARBA00006547"/>
    </source>
</evidence>
<sequence>MSLLPNNFHNGNLQSGAWIRRSDSLYTPGQITTWLSVIEFPYRFTEDDILHARFPTTLENLHFLVRLSLVAFPYENTMMHYSADHTMDISTAGLYQRIVIERRGSYCFGLNILFLQMLCGLGYRSYGGSGRINISNQPSESPLYTARSHMVIFVQPGEESTKTYLVDVACGGSGPIRPILLSDAEDNVVIGTTPTEKHRLTRGAHPESKLASSKSEWHLEVLHIKPGMTPPQWKVVYSFSEEESFPVDYESANFAVCRRPQGLFWENVVCSKLFWIDSVEIGSTDSEIDGSIMTRYMGRIGMEGRITRRHIGSGSEVLRTVSTETERAEVLREIFGMNVAGEDLEHIRGRKAALAMRISTAFVAFASVLAAVASPTTNTVEKRAISSAIYNDLVFYFKYASSVYNIFGCAHPNGNTLVKSFTDLLTDTQGFIARDDNKKEIIISLRGSTSPTDFQLDANVLLVPFISPGVSAPSGTLVHFGFLTAWNSVASDVIATVQSQLASHAGYTIVTTGHSLGGALSSIAGISLQQNFPNNPGIPNVSILWILTLIITLLWRTGNLAYANFVTSKVGASNVYRGVHTFDGVPTIFPTFWGYAHHATEYWQFIEPASASTTKQCNGGEDLTCSAGIISGGINPPHLVYYDILASTTFCT</sequence>
<dbReference type="Gene3D" id="3.40.50.1820">
    <property type="entry name" value="alpha/beta hydrolase"/>
    <property type="match status" value="1"/>
</dbReference>
<comment type="similarity">
    <text evidence="1">Belongs to the arylamine N-acetyltransferase family.</text>
</comment>
<dbReference type="Gene3D" id="3.30.2140.20">
    <property type="match status" value="1"/>
</dbReference>
<dbReference type="Proteomes" id="UP000565441">
    <property type="component" value="Unassembled WGS sequence"/>
</dbReference>
<dbReference type="CDD" id="cd00519">
    <property type="entry name" value="Lipase_3"/>
    <property type="match status" value="1"/>
</dbReference>
<dbReference type="InterPro" id="IPR001447">
    <property type="entry name" value="Arylamine_N-AcTrfase"/>
</dbReference>
<evidence type="ECO:0000313" key="4">
    <source>
        <dbReference type="Proteomes" id="UP000565441"/>
    </source>
</evidence>
<name>A0A8H5HRF3_9AGAR</name>
<dbReference type="PANTHER" id="PTHR11786:SF0">
    <property type="entry name" value="ARYLAMINE N-ACETYLTRANSFERASE 4-RELATED"/>
    <property type="match status" value="1"/>
</dbReference>
<keyword evidence="4" id="KW-1185">Reference proteome</keyword>
<proteinExistence type="inferred from homology"/>
<dbReference type="OrthoDB" id="10260017at2759"/>
<dbReference type="PANTHER" id="PTHR11786">
    <property type="entry name" value="N-HYDROXYARYLAMINE O-ACETYLTRANSFERASE"/>
    <property type="match status" value="1"/>
</dbReference>
<evidence type="ECO:0000313" key="3">
    <source>
        <dbReference type="EMBL" id="KAF5387859.1"/>
    </source>
</evidence>